<dbReference type="RefSeq" id="WP_265420205.1">
    <property type="nucleotide sequence ID" value="NZ_CP093443.1"/>
</dbReference>
<evidence type="ECO:0000256" key="3">
    <source>
        <dbReference type="ARBA" id="ARBA00022617"/>
    </source>
</evidence>
<dbReference type="SUPFAM" id="SSF46458">
    <property type="entry name" value="Globin-like"/>
    <property type="match status" value="1"/>
</dbReference>
<protein>
    <submittedName>
        <fullName evidence="7">Globin</fullName>
    </submittedName>
</protein>
<dbReference type="InterPro" id="IPR019795">
    <property type="entry name" value="Globin_bac-like_CS"/>
</dbReference>
<dbReference type="InterPro" id="IPR012292">
    <property type="entry name" value="Globin/Proto"/>
</dbReference>
<dbReference type="Pfam" id="PF01152">
    <property type="entry name" value="Bac_globin"/>
    <property type="match status" value="1"/>
</dbReference>
<keyword evidence="2" id="KW-0813">Transport</keyword>
<dbReference type="InterPro" id="IPR001486">
    <property type="entry name" value="Hemoglobin_trunc"/>
</dbReference>
<evidence type="ECO:0000256" key="5">
    <source>
        <dbReference type="ARBA" id="ARBA00023004"/>
    </source>
</evidence>
<reference evidence="7" key="1">
    <citation type="submission" date="2022-03" db="EMBL/GenBank/DDBJ databases">
        <title>Brevibacterium spongiae sp. nov., isolated from marine sponge.</title>
        <authorList>
            <person name="Li Z."/>
            <person name="Zhang M."/>
        </authorList>
    </citation>
    <scope>NUCLEOTIDE SEQUENCE</scope>
    <source>
        <strain evidence="7">WHS-Z9</strain>
    </source>
</reference>
<dbReference type="PROSITE" id="PS01213">
    <property type="entry name" value="GLOBIN_FAM_2"/>
    <property type="match status" value="1"/>
</dbReference>
<accession>A0ABY5SYA1</accession>
<dbReference type="InterPro" id="IPR044203">
    <property type="entry name" value="GlbO/GLB3-like"/>
</dbReference>
<dbReference type="Gene3D" id="1.10.490.10">
    <property type="entry name" value="Globins"/>
    <property type="match status" value="1"/>
</dbReference>
<dbReference type="EMBL" id="CP093443">
    <property type="protein sequence ID" value="UVI37669.1"/>
    <property type="molecule type" value="Genomic_DNA"/>
</dbReference>
<organism evidence="7 8">
    <name type="scientific">Brevibacterium spongiae</name>
    <dbReference type="NCBI Taxonomy" id="2909672"/>
    <lineage>
        <taxon>Bacteria</taxon>
        <taxon>Bacillati</taxon>
        <taxon>Actinomycetota</taxon>
        <taxon>Actinomycetes</taxon>
        <taxon>Micrococcales</taxon>
        <taxon>Brevibacteriaceae</taxon>
        <taxon>Brevibacterium</taxon>
    </lineage>
</organism>
<sequence length="134" mass="15494">MTQTADGSVFAAVGGHETFSRLVDVFYQHVDADAQLIAMYPDGHELEGAKHRLQTFLEQYFGGPSTYQEERGHPRLRMRHFDYPIDFDARDRWLRCMRAALDDVGLAPLYDEMFWDYFQRAATAMVNSANPNIR</sequence>
<keyword evidence="3" id="KW-0349">Heme</keyword>
<dbReference type="PANTHER" id="PTHR47366">
    <property type="entry name" value="TWO-ON-TWO HEMOGLOBIN-3"/>
    <property type="match status" value="1"/>
</dbReference>
<proteinExistence type="inferred from homology"/>
<evidence type="ECO:0000256" key="6">
    <source>
        <dbReference type="ARBA" id="ARBA00034496"/>
    </source>
</evidence>
<dbReference type="PANTHER" id="PTHR47366:SF1">
    <property type="entry name" value="TWO-ON-TWO HEMOGLOBIN-3"/>
    <property type="match status" value="1"/>
</dbReference>
<comment type="cofactor">
    <cofactor evidence="1">
        <name>heme</name>
        <dbReference type="ChEBI" id="CHEBI:30413"/>
    </cofactor>
</comment>
<name>A0ABY5SYA1_9MICO</name>
<dbReference type="InterPro" id="IPR009050">
    <property type="entry name" value="Globin-like_sf"/>
</dbReference>
<evidence type="ECO:0000256" key="1">
    <source>
        <dbReference type="ARBA" id="ARBA00001971"/>
    </source>
</evidence>
<dbReference type="CDD" id="cd14771">
    <property type="entry name" value="TrHb2_Mt-trHbO-like_O"/>
    <property type="match status" value="1"/>
</dbReference>
<evidence type="ECO:0000256" key="4">
    <source>
        <dbReference type="ARBA" id="ARBA00022723"/>
    </source>
</evidence>
<evidence type="ECO:0000256" key="2">
    <source>
        <dbReference type="ARBA" id="ARBA00022448"/>
    </source>
</evidence>
<keyword evidence="8" id="KW-1185">Reference proteome</keyword>
<dbReference type="Proteomes" id="UP001064879">
    <property type="component" value="Chromosome"/>
</dbReference>
<evidence type="ECO:0000313" key="8">
    <source>
        <dbReference type="Proteomes" id="UP001064879"/>
    </source>
</evidence>
<evidence type="ECO:0000313" key="7">
    <source>
        <dbReference type="EMBL" id="UVI37669.1"/>
    </source>
</evidence>
<keyword evidence="4" id="KW-0479">Metal-binding</keyword>
<comment type="similarity">
    <text evidence="6">Belongs to the truncated hemoglobin family. Group II subfamily.</text>
</comment>
<gene>
    <name evidence="7" type="ORF">L1F31_08465</name>
</gene>
<keyword evidence="5" id="KW-0408">Iron</keyword>